<comment type="caution">
    <text evidence="2">The sequence shown here is derived from an EMBL/GenBank/DDBJ whole genome shotgun (WGS) entry which is preliminary data.</text>
</comment>
<evidence type="ECO:0000313" key="3">
    <source>
        <dbReference type="Proteomes" id="UP001165092"/>
    </source>
</evidence>
<evidence type="ECO:0000256" key="1">
    <source>
        <dbReference type="SAM" id="Phobius"/>
    </source>
</evidence>
<reference evidence="2" key="1">
    <citation type="submission" date="2023-02" db="EMBL/GenBank/DDBJ databases">
        <title>Nocardiopsis ansamitocini NBRC 112285.</title>
        <authorList>
            <person name="Ichikawa N."/>
            <person name="Sato H."/>
            <person name="Tonouchi N."/>
        </authorList>
    </citation>
    <scope>NUCLEOTIDE SEQUENCE</scope>
    <source>
        <strain evidence="2">NBRC 112285</strain>
    </source>
</reference>
<dbReference type="EMBL" id="BSQG01000002">
    <property type="protein sequence ID" value="GLU47338.1"/>
    <property type="molecule type" value="Genomic_DNA"/>
</dbReference>
<sequence>MIMTDRELARALRSNGFTAAHACGLLFDAYGVTLYQHCVRTLGDRAVAQSVVRDTVIVARAHIGRLTAPDRLKEWLLALADAECARHTAVAEATRETAPGPEPETTGQHAALRVRVLSGVVAPELADYRKHVAHRADHLDRAGFPVPMGTGSEPGAGAYLIPGLFITGCAVAVLALVLVWASGSAPAPGW</sequence>
<dbReference type="SUPFAM" id="SSF88946">
    <property type="entry name" value="Sigma2 domain of RNA polymerase sigma factors"/>
    <property type="match status" value="1"/>
</dbReference>
<feature type="transmembrane region" description="Helical" evidence="1">
    <location>
        <begin position="158"/>
        <end position="181"/>
    </location>
</feature>
<keyword evidence="1" id="KW-1133">Transmembrane helix</keyword>
<proteinExistence type="predicted"/>
<evidence type="ECO:0000313" key="2">
    <source>
        <dbReference type="EMBL" id="GLU47338.1"/>
    </source>
</evidence>
<dbReference type="Gene3D" id="1.10.1740.10">
    <property type="match status" value="1"/>
</dbReference>
<dbReference type="AlphaFoldDB" id="A0A9W6P5A3"/>
<accession>A0A9W6P5A3</accession>
<dbReference type="GO" id="GO:0006352">
    <property type="term" value="P:DNA-templated transcription initiation"/>
    <property type="evidence" value="ECO:0007669"/>
    <property type="project" value="InterPro"/>
</dbReference>
<keyword evidence="1" id="KW-0812">Transmembrane</keyword>
<dbReference type="GO" id="GO:0003700">
    <property type="term" value="F:DNA-binding transcription factor activity"/>
    <property type="evidence" value="ECO:0007669"/>
    <property type="project" value="InterPro"/>
</dbReference>
<dbReference type="Proteomes" id="UP001165092">
    <property type="component" value="Unassembled WGS sequence"/>
</dbReference>
<name>A0A9W6P5A3_9ACTN</name>
<protein>
    <submittedName>
        <fullName evidence="2">Uncharacterized protein</fullName>
    </submittedName>
</protein>
<keyword evidence="1" id="KW-0472">Membrane</keyword>
<organism evidence="2 3">
    <name type="scientific">Nocardiopsis ansamitocini</name>
    <dbReference type="NCBI Taxonomy" id="1670832"/>
    <lineage>
        <taxon>Bacteria</taxon>
        <taxon>Bacillati</taxon>
        <taxon>Actinomycetota</taxon>
        <taxon>Actinomycetes</taxon>
        <taxon>Streptosporangiales</taxon>
        <taxon>Nocardiopsidaceae</taxon>
        <taxon>Nocardiopsis</taxon>
    </lineage>
</organism>
<dbReference type="InterPro" id="IPR013325">
    <property type="entry name" value="RNA_pol_sigma_r2"/>
</dbReference>
<keyword evidence="3" id="KW-1185">Reference proteome</keyword>
<gene>
    <name evidence="2" type="ORF">Nans01_16890</name>
</gene>